<keyword evidence="3 6" id="KW-0812">Transmembrane</keyword>
<dbReference type="PANTHER" id="PTHR42718:SF9">
    <property type="entry name" value="MAJOR FACILITATOR SUPERFAMILY MULTIDRUG TRANSPORTER MFSC"/>
    <property type="match status" value="1"/>
</dbReference>
<dbReference type="CDD" id="cd17321">
    <property type="entry name" value="MFS_MMR_MDR_like"/>
    <property type="match status" value="1"/>
</dbReference>
<reference evidence="8" key="1">
    <citation type="submission" date="2021-11" db="EMBL/GenBank/DDBJ databases">
        <title>Genome sequence.</title>
        <authorList>
            <person name="Sun Q."/>
        </authorList>
    </citation>
    <scope>NUCLEOTIDE SEQUENCE</scope>
    <source>
        <strain evidence="8">JC732</strain>
    </source>
</reference>
<dbReference type="Gene3D" id="1.20.1720.10">
    <property type="entry name" value="Multidrug resistance protein D"/>
    <property type="match status" value="1"/>
</dbReference>
<dbReference type="InterPro" id="IPR020846">
    <property type="entry name" value="MFS_dom"/>
</dbReference>
<feature type="transmembrane region" description="Helical" evidence="6">
    <location>
        <begin position="177"/>
        <end position="196"/>
    </location>
</feature>
<evidence type="ECO:0000256" key="2">
    <source>
        <dbReference type="ARBA" id="ARBA00022448"/>
    </source>
</evidence>
<gene>
    <name evidence="8" type="ORF">LOC68_00100</name>
</gene>
<protein>
    <submittedName>
        <fullName evidence="8">MFS transporter</fullName>
    </submittedName>
</protein>
<feature type="transmembrane region" description="Helical" evidence="6">
    <location>
        <begin position="147"/>
        <end position="165"/>
    </location>
</feature>
<evidence type="ECO:0000256" key="3">
    <source>
        <dbReference type="ARBA" id="ARBA00022692"/>
    </source>
</evidence>
<dbReference type="AlphaFoldDB" id="A0A9X1MJT9"/>
<dbReference type="InterPro" id="IPR036259">
    <property type="entry name" value="MFS_trans_sf"/>
</dbReference>
<feature type="transmembrane region" description="Helical" evidence="6">
    <location>
        <begin position="368"/>
        <end position="387"/>
    </location>
</feature>
<evidence type="ECO:0000313" key="8">
    <source>
        <dbReference type="EMBL" id="MCC9626794.1"/>
    </source>
</evidence>
<dbReference type="PANTHER" id="PTHR42718">
    <property type="entry name" value="MAJOR FACILITATOR SUPERFAMILY MULTIDRUG TRANSPORTER MFSC"/>
    <property type="match status" value="1"/>
</dbReference>
<evidence type="ECO:0000256" key="4">
    <source>
        <dbReference type="ARBA" id="ARBA00022989"/>
    </source>
</evidence>
<dbReference type="Gene3D" id="1.20.1250.20">
    <property type="entry name" value="MFS general substrate transporter like domains"/>
    <property type="match status" value="1"/>
</dbReference>
<feature type="transmembrane region" description="Helical" evidence="6">
    <location>
        <begin position="119"/>
        <end position="141"/>
    </location>
</feature>
<dbReference type="PROSITE" id="PS50850">
    <property type="entry name" value="MFS"/>
    <property type="match status" value="1"/>
</dbReference>
<keyword evidence="2" id="KW-0813">Transport</keyword>
<feature type="transmembrane region" description="Helical" evidence="6">
    <location>
        <begin position="53"/>
        <end position="76"/>
    </location>
</feature>
<feature type="transmembrane region" description="Helical" evidence="6">
    <location>
        <begin position="464"/>
        <end position="481"/>
    </location>
</feature>
<feature type="transmembrane region" description="Helical" evidence="6">
    <location>
        <begin position="393"/>
        <end position="419"/>
    </location>
</feature>
<evidence type="ECO:0000256" key="6">
    <source>
        <dbReference type="SAM" id="Phobius"/>
    </source>
</evidence>
<dbReference type="Pfam" id="PF07690">
    <property type="entry name" value="MFS_1"/>
    <property type="match status" value="1"/>
</dbReference>
<evidence type="ECO:0000259" key="7">
    <source>
        <dbReference type="PROSITE" id="PS50850"/>
    </source>
</evidence>
<evidence type="ECO:0000313" key="9">
    <source>
        <dbReference type="Proteomes" id="UP001139103"/>
    </source>
</evidence>
<accession>A0A9X1MJT9</accession>
<proteinExistence type="predicted"/>
<dbReference type="GO" id="GO:0016020">
    <property type="term" value="C:membrane"/>
    <property type="evidence" value="ECO:0007669"/>
    <property type="project" value="UniProtKB-SubCell"/>
</dbReference>
<dbReference type="EMBL" id="JAJKFT010000001">
    <property type="protein sequence ID" value="MCC9626794.1"/>
    <property type="molecule type" value="Genomic_DNA"/>
</dbReference>
<dbReference type="Proteomes" id="UP001139103">
    <property type="component" value="Unassembled WGS sequence"/>
</dbReference>
<evidence type="ECO:0000256" key="5">
    <source>
        <dbReference type="ARBA" id="ARBA00023136"/>
    </source>
</evidence>
<dbReference type="GO" id="GO:0022857">
    <property type="term" value="F:transmembrane transporter activity"/>
    <property type="evidence" value="ECO:0007669"/>
    <property type="project" value="InterPro"/>
</dbReference>
<keyword evidence="9" id="KW-1185">Reference proteome</keyword>
<feature type="transmembrane region" description="Helical" evidence="6">
    <location>
        <begin position="305"/>
        <end position="328"/>
    </location>
</feature>
<evidence type="ECO:0000256" key="1">
    <source>
        <dbReference type="ARBA" id="ARBA00004141"/>
    </source>
</evidence>
<dbReference type="InterPro" id="IPR011701">
    <property type="entry name" value="MFS"/>
</dbReference>
<comment type="caution">
    <text evidence="8">The sequence shown here is derived from an EMBL/GenBank/DDBJ whole genome shotgun (WGS) entry which is preliminary data.</text>
</comment>
<dbReference type="SUPFAM" id="SSF103473">
    <property type="entry name" value="MFS general substrate transporter"/>
    <property type="match status" value="1"/>
</dbReference>
<name>A0A9X1MJT9_9BACT</name>
<sequence>MLEKLLPTRLARTSRIESNETQDKRTDTELSPLSCSISGAESTPKAVASHWSLLTALLGFFIITLDALVVSVALPAIQTTFDGGIGGLQWVIDAYSLPFAALLLFAGTVSDRLGARTTFAIGLVVFTISSGACGLAPTLSLLVVARLLQGAGAALMTPASLALISEAYPDPIARSRAIGIWAVGGAVASASGPLVGGALTTLSWRLIFLINLPIGALALWLLSRVPISRTTAHAFDWAGQVASITCLTAITAGLIQAGDLGITHSTVIFCLIIAAVAAVAFLFLQSRSKHPMVPLDMFRSPTIAIPVAIGFTFMAGFFGMVFLVSLYFQQQRGLTPLETGFAFAPVTVFSIAMPIIAARLAERFGSRVPIIIGQAAMATGFFLLSLLGQNASVPVFVAMMIPVGLGAGLAMPSATSVLLNSVRSTRSGIASGVLNTSRQVGGALAVAGFGALVTAFGFEHGMKASFIISGALLVITMLASMPEAALRHSLPQGESSPASNPST</sequence>
<feature type="transmembrane region" description="Helical" evidence="6">
    <location>
        <begin position="234"/>
        <end position="255"/>
    </location>
</feature>
<feature type="transmembrane region" description="Helical" evidence="6">
    <location>
        <begin position="88"/>
        <end position="107"/>
    </location>
</feature>
<feature type="domain" description="Major facilitator superfamily (MFS) profile" evidence="7">
    <location>
        <begin position="52"/>
        <end position="488"/>
    </location>
</feature>
<feature type="transmembrane region" description="Helical" evidence="6">
    <location>
        <begin position="202"/>
        <end position="222"/>
    </location>
</feature>
<feature type="transmembrane region" description="Helical" evidence="6">
    <location>
        <begin position="261"/>
        <end position="284"/>
    </location>
</feature>
<feature type="transmembrane region" description="Helical" evidence="6">
    <location>
        <begin position="440"/>
        <end position="458"/>
    </location>
</feature>
<comment type="subcellular location">
    <subcellularLocation>
        <location evidence="1">Membrane</location>
        <topology evidence="1">Multi-pass membrane protein</topology>
    </subcellularLocation>
</comment>
<keyword evidence="4 6" id="KW-1133">Transmembrane helix</keyword>
<dbReference type="RefSeq" id="WP_230214176.1">
    <property type="nucleotide sequence ID" value="NZ_JAJKFT010000001.1"/>
</dbReference>
<keyword evidence="5 6" id="KW-0472">Membrane</keyword>
<organism evidence="8 9">
    <name type="scientific">Blastopirellula sediminis</name>
    <dbReference type="NCBI Taxonomy" id="2894196"/>
    <lineage>
        <taxon>Bacteria</taxon>
        <taxon>Pseudomonadati</taxon>
        <taxon>Planctomycetota</taxon>
        <taxon>Planctomycetia</taxon>
        <taxon>Pirellulales</taxon>
        <taxon>Pirellulaceae</taxon>
        <taxon>Blastopirellula</taxon>
    </lineage>
</organism>
<feature type="transmembrane region" description="Helical" evidence="6">
    <location>
        <begin position="340"/>
        <end position="361"/>
    </location>
</feature>